<accession>A0A803T725</accession>
<keyword evidence="5" id="KW-0999">Mitochondrion inner membrane</keyword>
<reference evidence="10" key="3">
    <citation type="submission" date="2025-09" db="UniProtKB">
        <authorList>
            <consortium name="Ensembl"/>
        </authorList>
    </citation>
    <scope>IDENTIFICATION</scope>
</reference>
<comment type="subcellular location">
    <subcellularLocation>
        <location evidence="1">Mitochondrion inner membrane</location>
        <topology evidence="1">Multi-pass membrane protein</topology>
    </subcellularLocation>
</comment>
<gene>
    <name evidence="10" type="primary">TMEM186</name>
</gene>
<keyword evidence="8 9" id="KW-0472">Membrane</keyword>
<proteinExistence type="inferred from homology"/>
<dbReference type="Pfam" id="PF06979">
    <property type="entry name" value="TMEM70"/>
    <property type="match status" value="1"/>
</dbReference>
<keyword evidence="11" id="KW-1185">Reference proteome</keyword>
<evidence type="ECO:0000256" key="3">
    <source>
        <dbReference type="ARBA" id="ARBA00014604"/>
    </source>
</evidence>
<dbReference type="InterPro" id="IPR026571">
    <property type="entry name" value="Tmem186"/>
</dbReference>
<dbReference type="GO" id="GO:0032981">
    <property type="term" value="P:mitochondrial respiratory chain complex I assembly"/>
    <property type="evidence" value="ECO:0007669"/>
    <property type="project" value="Ensembl"/>
</dbReference>
<comment type="similarity">
    <text evidence="2">Belongs to the TMEM186 family.</text>
</comment>
<evidence type="ECO:0000256" key="4">
    <source>
        <dbReference type="ARBA" id="ARBA00022692"/>
    </source>
</evidence>
<organism evidence="10 11">
    <name type="scientific">Anolis carolinensis</name>
    <name type="common">Green anole</name>
    <name type="synonym">American chameleon</name>
    <dbReference type="NCBI Taxonomy" id="28377"/>
    <lineage>
        <taxon>Eukaryota</taxon>
        <taxon>Metazoa</taxon>
        <taxon>Chordata</taxon>
        <taxon>Craniata</taxon>
        <taxon>Vertebrata</taxon>
        <taxon>Euteleostomi</taxon>
        <taxon>Lepidosauria</taxon>
        <taxon>Squamata</taxon>
        <taxon>Bifurcata</taxon>
        <taxon>Unidentata</taxon>
        <taxon>Episquamata</taxon>
        <taxon>Toxicofera</taxon>
        <taxon>Iguania</taxon>
        <taxon>Dactyloidae</taxon>
        <taxon>Anolis</taxon>
    </lineage>
</organism>
<reference evidence="10" key="2">
    <citation type="submission" date="2025-08" db="UniProtKB">
        <authorList>
            <consortium name="Ensembl"/>
        </authorList>
    </citation>
    <scope>IDENTIFICATION</scope>
</reference>
<keyword evidence="4 9" id="KW-0812">Transmembrane</keyword>
<dbReference type="Ensembl" id="ENSACAT00000048030.1">
    <property type="protein sequence ID" value="ENSACAP00000031015.1"/>
    <property type="gene ID" value="ENSACAG00000038074.1"/>
</dbReference>
<dbReference type="GO" id="GO:0005739">
    <property type="term" value="C:mitochondrion"/>
    <property type="evidence" value="ECO:0000318"/>
    <property type="project" value="GO_Central"/>
</dbReference>
<dbReference type="GO" id="GO:0005743">
    <property type="term" value="C:mitochondrial inner membrane"/>
    <property type="evidence" value="ECO:0007669"/>
    <property type="project" value="UniProtKB-SubCell"/>
</dbReference>
<evidence type="ECO:0000256" key="9">
    <source>
        <dbReference type="SAM" id="Phobius"/>
    </source>
</evidence>
<evidence type="ECO:0000256" key="1">
    <source>
        <dbReference type="ARBA" id="ARBA00004448"/>
    </source>
</evidence>
<dbReference type="Proteomes" id="UP000001646">
    <property type="component" value="Unplaced"/>
</dbReference>
<dbReference type="PANTHER" id="PTHR13603">
    <property type="entry name" value="TRANSMEMBRANE PROTEIN 186"/>
    <property type="match status" value="1"/>
</dbReference>
<dbReference type="PANTHER" id="PTHR13603:SF1">
    <property type="entry name" value="TRANSMEMBRANE PROTEIN 186"/>
    <property type="match status" value="1"/>
</dbReference>
<feature type="transmembrane region" description="Helical" evidence="9">
    <location>
        <begin position="95"/>
        <end position="115"/>
    </location>
</feature>
<name>A0A803T725_ANOCA</name>
<protein>
    <recommendedName>
        <fullName evidence="3">Transmembrane protein 186</fullName>
    </recommendedName>
</protein>
<evidence type="ECO:0000256" key="6">
    <source>
        <dbReference type="ARBA" id="ARBA00022989"/>
    </source>
</evidence>
<evidence type="ECO:0000313" key="10">
    <source>
        <dbReference type="Ensembl" id="ENSACAP00000031015.1"/>
    </source>
</evidence>
<evidence type="ECO:0000256" key="7">
    <source>
        <dbReference type="ARBA" id="ARBA00023128"/>
    </source>
</evidence>
<dbReference type="InParanoid" id="A0A803T725"/>
<evidence type="ECO:0000256" key="2">
    <source>
        <dbReference type="ARBA" id="ARBA00007020"/>
    </source>
</evidence>
<evidence type="ECO:0000256" key="5">
    <source>
        <dbReference type="ARBA" id="ARBA00022792"/>
    </source>
</evidence>
<evidence type="ECO:0000313" key="11">
    <source>
        <dbReference type="Proteomes" id="UP000001646"/>
    </source>
</evidence>
<keyword evidence="6 9" id="KW-1133">Transmembrane helix</keyword>
<reference evidence="10" key="1">
    <citation type="submission" date="2009-12" db="EMBL/GenBank/DDBJ databases">
        <title>The Genome Sequence of Anolis carolinensis (Green Anole Lizard).</title>
        <authorList>
            <consortium name="The Genome Sequencing Platform"/>
            <person name="Di Palma F."/>
            <person name="Alfoldi J."/>
            <person name="Heiman D."/>
            <person name="Young S."/>
            <person name="Grabherr M."/>
            <person name="Johnson J."/>
            <person name="Lander E.S."/>
            <person name="Lindblad-Toh K."/>
        </authorList>
    </citation>
    <scope>NUCLEOTIDE SEQUENCE [LARGE SCALE GENOMIC DNA]</scope>
    <source>
        <strain evidence="10">JBL SC #1</strain>
    </source>
</reference>
<keyword evidence="7" id="KW-0496">Mitochondrion</keyword>
<dbReference type="AlphaFoldDB" id="A0A803T725"/>
<sequence length="232" mass="27011">MAGILRGCEAGILAIRFHLFSCCRRCRPSKLNLQSFKEDRVLLHSFQRPTVSFQYPNVSSHSQKETSLSKRSDQFRLIYRFPGIRFCRVLSRLKLLQTSLTVLLLPPIWVLYWQNQVPQSQCLYCTGIACFAAAMLYGMSFYLRRIIGMMYLNGDDTLLKVSHLTFWGKRKDIYCPVETVTTLGDIGENRNDLLLKFQQYNQDQFLYFSLRFGNIVDRERFAKVVGELGVIF</sequence>
<dbReference type="InterPro" id="IPR045325">
    <property type="entry name" value="TMEM70/TMEM186/TMEM223"/>
</dbReference>
<dbReference type="GeneTree" id="ENSGT00390000000087"/>
<evidence type="ECO:0000256" key="8">
    <source>
        <dbReference type="ARBA" id="ARBA00023136"/>
    </source>
</evidence>
<feature type="transmembrane region" description="Helical" evidence="9">
    <location>
        <begin position="121"/>
        <end position="143"/>
    </location>
</feature>